<dbReference type="Proteomes" id="UP001146120">
    <property type="component" value="Unassembled WGS sequence"/>
</dbReference>
<proteinExistence type="predicted"/>
<protein>
    <recommendedName>
        <fullName evidence="3">Transposase</fullName>
    </recommendedName>
</protein>
<dbReference type="EMBL" id="DAKRPA010000213">
    <property type="protein sequence ID" value="DAZ95226.1"/>
    <property type="molecule type" value="Genomic_DNA"/>
</dbReference>
<dbReference type="PANTHER" id="PTHR33939:SF1">
    <property type="entry name" value="DUF4371 DOMAIN-CONTAINING PROTEIN"/>
    <property type="match status" value="1"/>
</dbReference>
<organism evidence="1 2">
    <name type="scientific">Lagenidium giganteum</name>
    <dbReference type="NCBI Taxonomy" id="4803"/>
    <lineage>
        <taxon>Eukaryota</taxon>
        <taxon>Sar</taxon>
        <taxon>Stramenopiles</taxon>
        <taxon>Oomycota</taxon>
        <taxon>Peronosporomycetes</taxon>
        <taxon>Pythiales</taxon>
        <taxon>Pythiaceae</taxon>
    </lineage>
</organism>
<keyword evidence="2" id="KW-1185">Reference proteome</keyword>
<accession>A0AAV2YP31</accession>
<reference evidence="1" key="2">
    <citation type="journal article" date="2023" name="Microbiol Resour">
        <title>Decontamination and Annotation of the Draft Genome Sequence of the Oomycete Lagenidium giganteum ARSEF 373.</title>
        <authorList>
            <person name="Morgan W.R."/>
            <person name="Tartar A."/>
        </authorList>
    </citation>
    <scope>NUCLEOTIDE SEQUENCE</scope>
    <source>
        <strain evidence="1">ARSEF 373</strain>
    </source>
</reference>
<sequence>MSYTYRKRRTCYQNLIEDVAIAAQRVEYIKRVRAYRAEGRPIFYQDETWVNKKMTPSSVWLDDEGEGGFALPQGKGGCSIICHVGGRSGFVRRSVIIIDRATYHTTLTDATKPARSTFKKLEFAEWLVAHGVDN</sequence>
<name>A0AAV2YP31_9STRA</name>
<comment type="caution">
    <text evidence="1">The sequence shown here is derived from an EMBL/GenBank/DDBJ whole genome shotgun (WGS) entry which is preliminary data.</text>
</comment>
<evidence type="ECO:0008006" key="3">
    <source>
        <dbReference type="Google" id="ProtNLM"/>
    </source>
</evidence>
<gene>
    <name evidence="1" type="ORF">N0F65_003461</name>
</gene>
<evidence type="ECO:0000313" key="1">
    <source>
        <dbReference type="EMBL" id="DAZ95226.1"/>
    </source>
</evidence>
<dbReference type="AlphaFoldDB" id="A0AAV2YP31"/>
<evidence type="ECO:0000313" key="2">
    <source>
        <dbReference type="Proteomes" id="UP001146120"/>
    </source>
</evidence>
<reference evidence="1" key="1">
    <citation type="submission" date="2022-11" db="EMBL/GenBank/DDBJ databases">
        <authorList>
            <person name="Morgan W.R."/>
            <person name="Tartar A."/>
        </authorList>
    </citation>
    <scope>NUCLEOTIDE SEQUENCE</scope>
    <source>
        <strain evidence="1">ARSEF 373</strain>
    </source>
</reference>
<dbReference type="PANTHER" id="PTHR33939">
    <property type="entry name" value="PROTEIN CBG22215"/>
    <property type="match status" value="1"/>
</dbReference>